<dbReference type="GO" id="GO:0004497">
    <property type="term" value="F:monooxygenase activity"/>
    <property type="evidence" value="ECO:0007669"/>
    <property type="project" value="TreeGrafter"/>
</dbReference>
<dbReference type="Pfam" id="PF13738">
    <property type="entry name" value="Pyr_redox_3"/>
    <property type="match status" value="1"/>
</dbReference>
<dbReference type="Pfam" id="PF01494">
    <property type="entry name" value="FAD_binding_3"/>
    <property type="match status" value="1"/>
</dbReference>
<evidence type="ECO:0000256" key="4">
    <source>
        <dbReference type="ARBA" id="ARBA00023242"/>
    </source>
</evidence>
<evidence type="ECO:0000256" key="3">
    <source>
        <dbReference type="ARBA" id="ARBA00023002"/>
    </source>
</evidence>
<dbReference type="SMART" id="SM00906">
    <property type="entry name" value="Fungal_trans"/>
    <property type="match status" value="1"/>
</dbReference>
<dbReference type="InterPro" id="IPR036188">
    <property type="entry name" value="FAD/NAD-bd_sf"/>
</dbReference>
<dbReference type="GO" id="GO:0008270">
    <property type="term" value="F:zinc ion binding"/>
    <property type="evidence" value="ECO:0007669"/>
    <property type="project" value="InterPro"/>
</dbReference>
<dbReference type="PANTHER" id="PTHR43539">
    <property type="entry name" value="FLAVIN-BINDING MONOOXYGENASE-LIKE PROTEIN (AFU_ORTHOLOGUE AFUA_4G09220)"/>
    <property type="match status" value="1"/>
</dbReference>
<keyword evidence="7" id="KW-1185">Reference proteome</keyword>
<organism evidence="6 7">
    <name type="scientific">Friedmanniomyces simplex</name>
    <dbReference type="NCBI Taxonomy" id="329884"/>
    <lineage>
        <taxon>Eukaryota</taxon>
        <taxon>Fungi</taxon>
        <taxon>Dikarya</taxon>
        <taxon>Ascomycota</taxon>
        <taxon>Pezizomycotina</taxon>
        <taxon>Dothideomycetes</taxon>
        <taxon>Dothideomycetidae</taxon>
        <taxon>Mycosphaerellales</taxon>
        <taxon>Teratosphaeriaceae</taxon>
        <taxon>Friedmanniomyces</taxon>
    </lineage>
</organism>
<keyword evidence="3" id="KW-0560">Oxidoreductase</keyword>
<keyword evidence="2" id="KW-0274">FAD</keyword>
<dbReference type="EMBL" id="NAJQ01000191">
    <property type="protein sequence ID" value="TKA75496.1"/>
    <property type="molecule type" value="Genomic_DNA"/>
</dbReference>
<dbReference type="OrthoDB" id="74360at2759"/>
<evidence type="ECO:0000313" key="6">
    <source>
        <dbReference type="EMBL" id="TKA75496.1"/>
    </source>
</evidence>
<dbReference type="Proteomes" id="UP000309340">
    <property type="component" value="Unassembled WGS sequence"/>
</dbReference>
<dbReference type="GO" id="GO:0071949">
    <property type="term" value="F:FAD binding"/>
    <property type="evidence" value="ECO:0007669"/>
    <property type="project" value="InterPro"/>
</dbReference>
<keyword evidence="4" id="KW-0539">Nucleus</keyword>
<protein>
    <recommendedName>
        <fullName evidence="5">Xylanolytic transcriptional activator regulatory domain-containing protein</fullName>
    </recommendedName>
</protein>
<dbReference type="GO" id="GO:0003677">
    <property type="term" value="F:DNA binding"/>
    <property type="evidence" value="ECO:0007669"/>
    <property type="project" value="InterPro"/>
</dbReference>
<dbReference type="InterPro" id="IPR050982">
    <property type="entry name" value="Auxin_biosynth/cation_transpt"/>
</dbReference>
<reference evidence="6 7" key="1">
    <citation type="submission" date="2017-03" db="EMBL/GenBank/DDBJ databases">
        <title>Genomes of endolithic fungi from Antarctica.</title>
        <authorList>
            <person name="Coleine C."/>
            <person name="Masonjones S."/>
            <person name="Stajich J.E."/>
        </authorList>
    </citation>
    <scope>NUCLEOTIDE SEQUENCE [LARGE SCALE GENOMIC DNA]</scope>
    <source>
        <strain evidence="6 7">CCFEE 5184</strain>
    </source>
</reference>
<proteinExistence type="predicted"/>
<accession>A0A4U0XHF6</accession>
<evidence type="ECO:0000256" key="2">
    <source>
        <dbReference type="ARBA" id="ARBA00022827"/>
    </source>
</evidence>
<name>A0A4U0XHF6_9PEZI</name>
<sequence length="938" mass="102756">MVKDSVGDCKFLVDPGRYAPAATTPLQRAQWQHMGSRAKPPLLEARYYIRRYFLATSWWLDIDGDDLLALLPAWLHKPLGGTDPYDPIYFLVFAIGAQTCSEERDDAADTYFNLARQMTANLSTDEPSINTVRHYSLISMYLLGGSRVNAACMHLGMAVRAAYIVGLHSEELSARLGAAEYKVREQVWKSLRFLDMFLSASLGRPPSTRETRDTDSKAHSPALGICNIFEDIMNDVYTRYMDRGETLRRINGSSESCDILVGADGSSSKINRQVGLGNLVQIDSHWGFLKKGSLPVERMNLLPKRLQDGPILVFAGGAVMFYALYLPTPEPSDCDLPAGVMDYDASAASYYWALNVPKSATRVTSASEIPDKLNFCLEFTKAWAPELQVCPVTVRSTWGILTSTSHDMLAIGESDADAGDIMVTPLRASTKPSHDWRRKVVTTSAGDPGKGSPRVWLLGDAIHAMQPNRGQGGNQAMHDCAEMLPPLLDLHALAQTNTSSPTTSEAQQALARYEPGMITRAFYWIQASGGSSVPDGSWKIWMLGTILQQLLGVPSPDELSPGTYVDVQNVDTQAAGGSDQDPLGCVVVGAGQAGLSTAGRLKALGLSYVVLDKHPNVGDSWKLRYDSARLHTTRQWAHLPFDRTFPSSCQEFLTKDDLATGHQAWVKKFGINVWNSAELVSGSWDSKSKRWILVARCGMEERSLVTRSIVLATGPGGTVPSMPSVADQDSYHGENLHSVDFKSAEPWKGRRCIVVGTANTAHDVARDMVEAGCSSVTMIQRSRTYVMPADSWAPIPAIRLMSMELLNSQAEQESERFDALEKAGFHTQRYGDILHQIYERSGGHYMDVGASAMIAQGKIKVKAGVTPIAYTETGLRFSDGTSLDAEVVVWATGFKSNTRQDVQDLFGASVAEQVDDYWGVDAEGELRGAFKPCGREFP</sequence>
<dbReference type="InterPro" id="IPR002938">
    <property type="entry name" value="FAD-bd"/>
</dbReference>
<dbReference type="InterPro" id="IPR007219">
    <property type="entry name" value="XnlR_reg_dom"/>
</dbReference>
<dbReference type="AlphaFoldDB" id="A0A4U0XHF6"/>
<evidence type="ECO:0000313" key="7">
    <source>
        <dbReference type="Proteomes" id="UP000309340"/>
    </source>
</evidence>
<dbReference type="Pfam" id="PF04082">
    <property type="entry name" value="Fungal_trans"/>
    <property type="match status" value="1"/>
</dbReference>
<evidence type="ECO:0000259" key="5">
    <source>
        <dbReference type="SMART" id="SM00906"/>
    </source>
</evidence>
<dbReference type="GO" id="GO:0006351">
    <property type="term" value="P:DNA-templated transcription"/>
    <property type="evidence" value="ECO:0007669"/>
    <property type="project" value="InterPro"/>
</dbReference>
<feature type="domain" description="Xylanolytic transcriptional activator regulatory" evidence="5">
    <location>
        <begin position="151"/>
        <end position="227"/>
    </location>
</feature>
<evidence type="ECO:0000256" key="1">
    <source>
        <dbReference type="ARBA" id="ARBA00022630"/>
    </source>
</evidence>
<comment type="caution">
    <text evidence="6">The sequence shown here is derived from an EMBL/GenBank/DDBJ whole genome shotgun (WGS) entry which is preliminary data.</text>
</comment>
<keyword evidence="1" id="KW-0285">Flavoprotein</keyword>
<dbReference type="PANTHER" id="PTHR43539:SF68">
    <property type="entry name" value="FLAVIN-BINDING MONOOXYGENASE-LIKE PROTEIN (AFU_ORTHOLOGUE AFUA_4G09220)"/>
    <property type="match status" value="1"/>
</dbReference>
<dbReference type="CDD" id="cd12148">
    <property type="entry name" value="fungal_TF_MHR"/>
    <property type="match status" value="1"/>
</dbReference>
<dbReference type="Gene3D" id="3.50.50.60">
    <property type="entry name" value="FAD/NAD(P)-binding domain"/>
    <property type="match status" value="2"/>
</dbReference>
<dbReference type="SUPFAM" id="SSF51905">
    <property type="entry name" value="FAD/NAD(P)-binding domain"/>
    <property type="match status" value="2"/>
</dbReference>
<gene>
    <name evidence="6" type="ORF">B0A55_04649</name>
</gene>